<dbReference type="InterPro" id="IPR050765">
    <property type="entry name" value="Riboflavin_Biosynth_HTPR"/>
</dbReference>
<gene>
    <name evidence="2" type="ORF">FM101_04315</name>
</gene>
<dbReference type="InterPro" id="IPR002734">
    <property type="entry name" value="RibDG_C"/>
</dbReference>
<dbReference type="InterPro" id="IPR024072">
    <property type="entry name" value="DHFR-like_dom_sf"/>
</dbReference>
<dbReference type="PANTHER" id="PTHR38011">
    <property type="entry name" value="DIHYDROFOLATE REDUCTASE FAMILY PROTEIN (AFU_ORTHOLOGUE AFUA_8G06820)"/>
    <property type="match status" value="1"/>
</dbReference>
<proteinExistence type="predicted"/>
<keyword evidence="3" id="KW-1185">Reference proteome</keyword>
<dbReference type="GO" id="GO:0009231">
    <property type="term" value="P:riboflavin biosynthetic process"/>
    <property type="evidence" value="ECO:0007669"/>
    <property type="project" value="InterPro"/>
</dbReference>
<accession>A0A1R4FKB7</accession>
<dbReference type="Gene3D" id="3.40.430.10">
    <property type="entry name" value="Dihydrofolate Reductase, subunit A"/>
    <property type="match status" value="1"/>
</dbReference>
<dbReference type="Proteomes" id="UP000195913">
    <property type="component" value="Unassembled WGS sequence"/>
</dbReference>
<dbReference type="EC" id="1.5.1.3" evidence="2"/>
<sequence length="199" mass="21926">MIEQVRRTAGSDDGGSMREVKVGLFQSVDGVVEAPNLWQFDSFDEELGAGMTSMMEQSDTVLLGRRSYQEWAGYWPNAGKDDPFAAFINPVEKFVASRTLTGELAWQNSTLIQRPLEDFVRELRQSDGGDVSVCGSISVVRQLLFAGLLDSLLLMVHPVIAGAGKHLFEPSDPVTRLVLQDSQQTSKGNMLLSYGRHSD</sequence>
<dbReference type="AlphaFoldDB" id="A0A1R4FKB7"/>
<keyword evidence="2" id="KW-0560">Oxidoreductase</keyword>
<dbReference type="GO" id="GO:0004146">
    <property type="term" value="F:dihydrofolate reductase activity"/>
    <property type="evidence" value="ECO:0007669"/>
    <property type="project" value="UniProtKB-EC"/>
</dbReference>
<reference evidence="2 3" key="1">
    <citation type="submission" date="2017-02" db="EMBL/GenBank/DDBJ databases">
        <authorList>
            <person name="Peterson S.W."/>
        </authorList>
    </citation>
    <scope>NUCLEOTIDE SEQUENCE [LARGE SCALE GENOMIC DNA]</scope>
    <source>
        <strain evidence="2 3">B Ar 00.02</strain>
    </source>
</reference>
<name>A0A1R4FKB7_9MICC</name>
<dbReference type="PANTHER" id="PTHR38011:SF2">
    <property type="entry name" value="BIFUNCTIONAL DEAMINASE-REDUCTASE DOMAIN PROTEIN"/>
    <property type="match status" value="1"/>
</dbReference>
<feature type="domain" description="Bacterial bifunctional deaminase-reductase C-terminal" evidence="1">
    <location>
        <begin position="20"/>
        <end position="190"/>
    </location>
</feature>
<dbReference type="SUPFAM" id="SSF53597">
    <property type="entry name" value="Dihydrofolate reductase-like"/>
    <property type="match status" value="1"/>
</dbReference>
<evidence type="ECO:0000313" key="3">
    <source>
        <dbReference type="Proteomes" id="UP000195913"/>
    </source>
</evidence>
<dbReference type="EMBL" id="FUHW01000020">
    <property type="protein sequence ID" value="SJM56202.1"/>
    <property type="molecule type" value="Genomic_DNA"/>
</dbReference>
<organism evidence="2 3">
    <name type="scientific">Arthrobacter rhombi</name>
    <dbReference type="NCBI Taxonomy" id="71253"/>
    <lineage>
        <taxon>Bacteria</taxon>
        <taxon>Bacillati</taxon>
        <taxon>Actinomycetota</taxon>
        <taxon>Actinomycetes</taxon>
        <taxon>Micrococcales</taxon>
        <taxon>Micrococcaceae</taxon>
        <taxon>Arthrobacter</taxon>
    </lineage>
</organism>
<dbReference type="Pfam" id="PF01872">
    <property type="entry name" value="RibD_C"/>
    <property type="match status" value="1"/>
</dbReference>
<dbReference type="GO" id="GO:0008703">
    <property type="term" value="F:5-amino-6-(5-phosphoribosylamino)uracil reductase activity"/>
    <property type="evidence" value="ECO:0007669"/>
    <property type="project" value="InterPro"/>
</dbReference>
<evidence type="ECO:0000259" key="1">
    <source>
        <dbReference type="Pfam" id="PF01872"/>
    </source>
</evidence>
<evidence type="ECO:0000313" key="2">
    <source>
        <dbReference type="EMBL" id="SJM56202.1"/>
    </source>
</evidence>
<protein>
    <submittedName>
        <fullName evidence="2">Dihydrofolate reductase</fullName>
        <ecNumber evidence="2">1.5.1.3</ecNumber>
    </submittedName>
</protein>